<feature type="compositionally biased region" description="Basic and acidic residues" evidence="2">
    <location>
        <begin position="692"/>
        <end position="709"/>
    </location>
</feature>
<dbReference type="PANTHER" id="PTHR23025:SF3">
    <property type="entry name" value="HORMONE-SENSITIVE LIPASE"/>
    <property type="match status" value="1"/>
</dbReference>
<dbReference type="PROSITE" id="PS01174">
    <property type="entry name" value="LIPASE_GDXG_SER"/>
    <property type="match status" value="1"/>
</dbReference>
<organism evidence="4 5">
    <name type="scientific">Wallemia mellicola</name>
    <dbReference type="NCBI Taxonomy" id="1708541"/>
    <lineage>
        <taxon>Eukaryota</taxon>
        <taxon>Fungi</taxon>
        <taxon>Dikarya</taxon>
        <taxon>Basidiomycota</taxon>
        <taxon>Wallemiomycotina</taxon>
        <taxon>Wallemiomycetes</taxon>
        <taxon>Wallemiales</taxon>
        <taxon>Wallemiaceae</taxon>
        <taxon>Wallemia</taxon>
    </lineage>
</organism>
<feature type="region of interest" description="Disordered" evidence="2">
    <location>
        <begin position="444"/>
        <end position="468"/>
    </location>
</feature>
<reference evidence="4 5" key="1">
    <citation type="submission" date="2019-03" db="EMBL/GenBank/DDBJ databases">
        <title>Sequencing 25 genomes of Wallemia mellicola.</title>
        <authorList>
            <person name="Gostincar C."/>
        </authorList>
    </citation>
    <scope>NUCLEOTIDE SEQUENCE [LARGE SCALE GENOMIC DNA]</scope>
    <source>
        <strain evidence="4 5">EXF-6152</strain>
    </source>
</reference>
<keyword evidence="4" id="KW-0378">Hydrolase</keyword>
<evidence type="ECO:0000256" key="2">
    <source>
        <dbReference type="SAM" id="MobiDB-lite"/>
    </source>
</evidence>
<evidence type="ECO:0000259" key="3">
    <source>
        <dbReference type="Pfam" id="PF07859"/>
    </source>
</evidence>
<dbReference type="GO" id="GO:0005829">
    <property type="term" value="C:cytosol"/>
    <property type="evidence" value="ECO:0007669"/>
    <property type="project" value="TreeGrafter"/>
</dbReference>
<evidence type="ECO:0000313" key="4">
    <source>
        <dbReference type="EMBL" id="TIB79945.1"/>
    </source>
</evidence>
<feature type="domain" description="Alpha/beta hydrolase fold-3" evidence="3">
    <location>
        <begin position="192"/>
        <end position="315"/>
    </location>
</feature>
<dbReference type="EMBL" id="SPRC01000020">
    <property type="protein sequence ID" value="TIB79945.1"/>
    <property type="molecule type" value="Genomic_DNA"/>
</dbReference>
<dbReference type="InterPro" id="IPR013094">
    <property type="entry name" value="AB_hydrolase_3"/>
</dbReference>
<gene>
    <name evidence="4" type="ORF">E3Q22_02190</name>
</gene>
<feature type="compositionally biased region" description="Polar residues" evidence="2">
    <location>
        <begin position="743"/>
        <end position="759"/>
    </location>
</feature>
<accession>A0A4T0MAF2</accession>
<protein>
    <submittedName>
        <fullName evidence="4">Alpha/beta-hydrolase</fullName>
    </submittedName>
</protein>
<comment type="caution">
    <text evidence="4">The sequence shown here is derived from an EMBL/GenBank/DDBJ whole genome shotgun (WGS) entry which is preliminary data.</text>
</comment>
<evidence type="ECO:0000313" key="5">
    <source>
        <dbReference type="Proteomes" id="UP000310685"/>
    </source>
</evidence>
<dbReference type="SUPFAM" id="SSF53474">
    <property type="entry name" value="alpha/beta-Hydrolases"/>
    <property type="match status" value="1"/>
</dbReference>
<dbReference type="GO" id="GO:0004771">
    <property type="term" value="F:sterol ester esterase activity"/>
    <property type="evidence" value="ECO:0007669"/>
    <property type="project" value="TreeGrafter"/>
</dbReference>
<feature type="compositionally biased region" description="Basic and acidic residues" evidence="2">
    <location>
        <begin position="788"/>
        <end position="801"/>
    </location>
</feature>
<feature type="region of interest" description="Disordered" evidence="2">
    <location>
        <begin position="692"/>
        <end position="727"/>
    </location>
</feature>
<dbReference type="Pfam" id="PF07859">
    <property type="entry name" value="Abhydrolase_3"/>
    <property type="match status" value="2"/>
</dbReference>
<name>A0A4T0MAF2_9BASI</name>
<feature type="active site" evidence="1">
    <location>
        <position position="273"/>
    </location>
</feature>
<dbReference type="InterPro" id="IPR029058">
    <property type="entry name" value="AB_hydrolase_fold"/>
</dbReference>
<evidence type="ECO:0000256" key="1">
    <source>
        <dbReference type="PROSITE-ProRule" id="PRU10038"/>
    </source>
</evidence>
<dbReference type="InterPro" id="IPR033140">
    <property type="entry name" value="Lipase_GDXG_put_SER_AS"/>
</dbReference>
<feature type="compositionally biased region" description="Basic residues" evidence="2">
    <location>
        <begin position="764"/>
        <end position="774"/>
    </location>
</feature>
<dbReference type="Gene3D" id="3.40.50.1820">
    <property type="entry name" value="alpha/beta hydrolase"/>
    <property type="match status" value="2"/>
</dbReference>
<dbReference type="PANTHER" id="PTHR23025">
    <property type="entry name" value="TRIACYLGLYCEROL LIPASE"/>
    <property type="match status" value="1"/>
</dbReference>
<sequence length="1006" mass="115254">MINNLIGRPSEQWRRTQVVLVILFWLWRLLKGDRNGLRFWYIKSINRRLKRFTPYQIIVATLTTLYAIRHFDALLGLQAPEPLAHLYSRSYYRATWLSNALDAGFATAMSIRKPKWLKDLAGPVFGLYYLFWTAEADEKIRAVTFLGRPRCRIVREVLLPRPKSSKYTKPISCLMFFDGTQEELEACTELVMDFPGGAFVFMTPRDHEERLRWWAKEGNKKVILSVNYGKSPEYPFPWAIDEAFDLYNILLETNGRLLGIQSDNLNILLAGDSAGGNIVTVVMFKILESEVPLKHPVGIVLTYPALDFNFTSWMSDENLEVLRTEQSSVDLASLFESKDHLAHKSPLSVTCDVPEKNIPRRKSWSNQLSHWASSNSLSNLGSVSPKAPYSAGAQIASATVMQAPSKSTSSLRYDSNSPKRRRLLSFVDDPPKFDFEVNEQDVLNIDTTDTSESDKGSEFTSDSQKPLYERVIAEPNEHVRRELQKELQKEHMKANERIRSKKKEPIGTRLTMTSRSGFFNDRIIPPSVMRACALLYIGPKNRPDFKTDYYISPILAPSHLLEQFPTTLIICGERDPFVDDSLIFAGRLRKAKLARQAAAMNEQNNFNSSNEMMTPTDGLGLNIPQPKGDHLEDHIVHEDEDDWVHLRIIEGMSHGFLQMTGVFKESLLIVKKMNQWIEESFLHALEKENAENAENAEKERLEREKKDVSENLPNQSRKGSEHEYEEPLVFSTKKAATLSTVFSEPPTQIHTPNNDQLSQLRVPPRAHSKPHQKRTQSTPPPLVIKTQSSDRRKSFEKEKKKEEMNNLLLTEAEVLRRRRLEAVMGMVGSSVDLPPLETAINCGVTAISRTTESVDEASKLLSIALTKFRHITDDYAREYYEKAFNWDEIELPLDVEKEFYCVVFRSRRKPDVDTDLYTADRLAHEEAVEASQGNLLMYWFGSASTETRECLATCIWSSRSWAQRTSKLPKHVQAAKLSKDVYESFELERYSLIKKLGTRKLILRKL</sequence>
<dbReference type="Proteomes" id="UP000310685">
    <property type="component" value="Unassembled WGS sequence"/>
</dbReference>
<feature type="region of interest" description="Disordered" evidence="2">
    <location>
        <begin position="743"/>
        <end position="801"/>
    </location>
</feature>
<dbReference type="AlphaFoldDB" id="A0A4T0MAF2"/>
<feature type="domain" description="Alpha/beta hydrolase fold-3" evidence="3">
    <location>
        <begin position="518"/>
        <end position="594"/>
    </location>
</feature>
<proteinExistence type="predicted"/>
<dbReference type="GO" id="GO:0019433">
    <property type="term" value="P:triglyceride catabolic process"/>
    <property type="evidence" value="ECO:0007669"/>
    <property type="project" value="TreeGrafter"/>
</dbReference>
<dbReference type="GO" id="GO:0004806">
    <property type="term" value="F:triacylglycerol lipase activity"/>
    <property type="evidence" value="ECO:0007669"/>
    <property type="project" value="TreeGrafter"/>
</dbReference>